<evidence type="ECO:0000313" key="4">
    <source>
        <dbReference type="Proteomes" id="UP000178347"/>
    </source>
</evidence>
<dbReference type="InterPro" id="IPR013229">
    <property type="entry name" value="PEGA"/>
</dbReference>
<comment type="caution">
    <text evidence="3">The sequence shown here is derived from an EMBL/GenBank/DDBJ whole genome shotgun (WGS) entry which is preliminary data.</text>
</comment>
<dbReference type="STRING" id="1798692.A3G00_01270"/>
<sequence>MSCLILIYFITAPLIIFYTAGYRYDFQTGEIKQTGVLNIDVKPKNAQVYINNTLMKENLPIYLPNRAPGSYKIKITLPGYKDWEKDTLIQSKKTAYIKNIALFKESLPMETMKEYTKPMTDVYFSPTAAFSLITSKKDAVFEVDLINLNDFSSQTMLRVKADFKPEISWSPFNDFAFTKTVTDKIESITLFDANNPTANKTYNFNKKIDTAQWANNTSIPTLYVKNDDQIISLNTETSKELTKTSTDVWYVESENTVWLKTENKGLVLIDSDGKETKKIILREKTDKIIDINSSRAITVNGQNTIITQIENDSVRDTITTPTQNIFFNQKTGEWLAWSPWELWTIYEDGKTALLNRTGEKMNFVLPLDEYGVLLLASKNKITGFNPGYYITHELLNNAKIDQISVDTERRKIFFFGETAGKRGLFELEY</sequence>
<evidence type="ECO:0000256" key="1">
    <source>
        <dbReference type="SAM" id="Phobius"/>
    </source>
</evidence>
<accession>A0A1F6MTP8</accession>
<gene>
    <name evidence="3" type="ORF">A3G00_01270</name>
</gene>
<dbReference type="AlphaFoldDB" id="A0A1F6MTP8"/>
<protein>
    <recommendedName>
        <fullName evidence="2">PEGA domain-containing protein</fullName>
    </recommendedName>
</protein>
<feature type="transmembrane region" description="Helical" evidence="1">
    <location>
        <begin position="6"/>
        <end position="24"/>
    </location>
</feature>
<proteinExistence type="predicted"/>
<organism evidence="3 4">
    <name type="scientific">Candidatus Magasanikbacteria bacterium RIFCSPLOWO2_12_FULL_43_12</name>
    <dbReference type="NCBI Taxonomy" id="1798692"/>
    <lineage>
        <taxon>Bacteria</taxon>
        <taxon>Candidatus Magasanikiibacteriota</taxon>
    </lineage>
</organism>
<dbReference type="EMBL" id="MFQN01000012">
    <property type="protein sequence ID" value="OGH74908.1"/>
    <property type="molecule type" value="Genomic_DNA"/>
</dbReference>
<dbReference type="Pfam" id="PF08308">
    <property type="entry name" value="PEGA"/>
    <property type="match status" value="1"/>
</dbReference>
<dbReference type="Proteomes" id="UP000178347">
    <property type="component" value="Unassembled WGS sequence"/>
</dbReference>
<evidence type="ECO:0000313" key="3">
    <source>
        <dbReference type="EMBL" id="OGH74908.1"/>
    </source>
</evidence>
<keyword evidence="1" id="KW-0472">Membrane</keyword>
<dbReference type="SUPFAM" id="SSF82171">
    <property type="entry name" value="DPP6 N-terminal domain-like"/>
    <property type="match status" value="1"/>
</dbReference>
<evidence type="ECO:0000259" key="2">
    <source>
        <dbReference type="Pfam" id="PF08308"/>
    </source>
</evidence>
<keyword evidence="1" id="KW-0812">Transmembrane</keyword>
<keyword evidence="1" id="KW-1133">Transmembrane helix</keyword>
<reference evidence="3 4" key="1">
    <citation type="journal article" date="2016" name="Nat. Commun.">
        <title>Thousands of microbial genomes shed light on interconnected biogeochemical processes in an aquifer system.</title>
        <authorList>
            <person name="Anantharaman K."/>
            <person name="Brown C.T."/>
            <person name="Hug L.A."/>
            <person name="Sharon I."/>
            <person name="Castelle C.J."/>
            <person name="Probst A.J."/>
            <person name="Thomas B.C."/>
            <person name="Singh A."/>
            <person name="Wilkins M.J."/>
            <person name="Karaoz U."/>
            <person name="Brodie E.L."/>
            <person name="Williams K.H."/>
            <person name="Hubbard S.S."/>
            <person name="Banfield J.F."/>
        </authorList>
    </citation>
    <scope>NUCLEOTIDE SEQUENCE [LARGE SCALE GENOMIC DNA]</scope>
</reference>
<feature type="domain" description="PEGA" evidence="2">
    <location>
        <begin position="35"/>
        <end position="95"/>
    </location>
</feature>
<name>A0A1F6MTP8_9BACT</name>